<dbReference type="InterPro" id="IPR013412">
    <property type="entry name" value="CRISPR-assoc_RAMP_Csm3"/>
</dbReference>
<dbReference type="STRING" id="624147.SAMN04487970_101592"/>
<dbReference type="Proteomes" id="UP000198601">
    <property type="component" value="Unassembled WGS sequence"/>
</dbReference>
<keyword evidence="3" id="KW-0540">Nuclease</keyword>
<accession>A0A1G4RHN5</accession>
<evidence type="ECO:0000313" key="10">
    <source>
        <dbReference type="EMBL" id="SCW56141.1"/>
    </source>
</evidence>
<dbReference type="PANTHER" id="PTHR35579:SF3">
    <property type="entry name" value="CRISPR SYSTEM CMS ENDORIBONUCLEASE CSM3"/>
    <property type="match status" value="1"/>
</dbReference>
<evidence type="ECO:0000259" key="9">
    <source>
        <dbReference type="Pfam" id="PF03787"/>
    </source>
</evidence>
<dbReference type="Pfam" id="PF03787">
    <property type="entry name" value="RAMPs"/>
    <property type="match status" value="1"/>
</dbReference>
<dbReference type="InterPro" id="IPR052216">
    <property type="entry name" value="CRISPR_Csm3_endoribonuclease"/>
</dbReference>
<proteinExistence type="inferred from homology"/>
<feature type="domain" description="CRISPR type III-associated protein" evidence="9">
    <location>
        <begin position="13"/>
        <end position="198"/>
    </location>
</feature>
<dbReference type="InterPro" id="IPR005537">
    <property type="entry name" value="RAMP_III_fam"/>
</dbReference>
<evidence type="ECO:0000256" key="1">
    <source>
        <dbReference type="ARBA" id="ARBA00006342"/>
    </source>
</evidence>
<evidence type="ECO:0000256" key="3">
    <source>
        <dbReference type="ARBA" id="ARBA00022722"/>
    </source>
</evidence>
<evidence type="ECO:0000256" key="8">
    <source>
        <dbReference type="ARBA" id="ARBA00033183"/>
    </source>
</evidence>
<comment type="similarity">
    <text evidence="1">Belongs to the CRISPR-associated Csm3 family.</text>
</comment>
<reference evidence="11" key="1">
    <citation type="submission" date="2016-10" db="EMBL/GenBank/DDBJ databases">
        <authorList>
            <person name="Varghese N."/>
            <person name="Submissions S."/>
        </authorList>
    </citation>
    <scope>NUCLEOTIDE SEQUENCE [LARGE SCALE GENOMIC DNA]</scope>
    <source>
        <strain evidence="11">CGMCC 1.8946</strain>
    </source>
</reference>
<dbReference type="GO" id="GO:0051607">
    <property type="term" value="P:defense response to virus"/>
    <property type="evidence" value="ECO:0007669"/>
    <property type="project" value="UniProtKB-KW"/>
</dbReference>
<dbReference type="GO" id="GO:0004519">
    <property type="term" value="F:endonuclease activity"/>
    <property type="evidence" value="ECO:0007669"/>
    <property type="project" value="UniProtKB-KW"/>
</dbReference>
<evidence type="ECO:0000313" key="11">
    <source>
        <dbReference type="Proteomes" id="UP000198601"/>
    </source>
</evidence>
<sequence length="221" mass="24878">MRLEKHIIIRGVIHCLSGLRIGGAKEQLEIGGVENNIIRHPLTKQPYIPGSSIRGKMRTLLEYKHSDKNYKVPCKCNTCKVCKYFGALNAQTPTRVLVRDAALTEKSQKLLQAALFESGIHFAEIKMENVIERNTGKANSPRAMERVPAGTEFDFEISIRKFKFDNEEDIVNTVFEGMKLLQQDYLGSSGGRGYGQIEFRNVTVDGKLEDSFRHDTGGNDK</sequence>
<keyword evidence="5" id="KW-0378">Hydrolase</keyword>
<evidence type="ECO:0000256" key="6">
    <source>
        <dbReference type="ARBA" id="ARBA00022884"/>
    </source>
</evidence>
<keyword evidence="7" id="KW-0051">Antiviral defense</keyword>
<organism evidence="10 11">
    <name type="scientific">Paenibacillus tianmuensis</name>
    <dbReference type="NCBI Taxonomy" id="624147"/>
    <lineage>
        <taxon>Bacteria</taxon>
        <taxon>Bacillati</taxon>
        <taxon>Bacillota</taxon>
        <taxon>Bacilli</taxon>
        <taxon>Bacillales</taxon>
        <taxon>Paenibacillaceae</taxon>
        <taxon>Paenibacillus</taxon>
    </lineage>
</organism>
<keyword evidence="11" id="KW-1185">Reference proteome</keyword>
<keyword evidence="4" id="KW-0255">Endonuclease</keyword>
<protein>
    <recommendedName>
        <fullName evidence="2">CRISPR system Cms endoribonuclease Csm3</fullName>
    </recommendedName>
    <alternativeName>
        <fullName evidence="8">CRISPR type III A-associated RAMP protein Csm3</fullName>
    </alternativeName>
</protein>
<dbReference type="PANTHER" id="PTHR35579">
    <property type="entry name" value="CRISPR SYSTEM CMS ENDORIBONUCLEASE CSM3"/>
    <property type="match status" value="1"/>
</dbReference>
<name>A0A1G4RHN5_9BACL</name>
<dbReference type="RefSeq" id="WP_090671778.1">
    <property type="nucleotide sequence ID" value="NZ_FMTT01000015.1"/>
</dbReference>
<evidence type="ECO:0000256" key="2">
    <source>
        <dbReference type="ARBA" id="ARBA00022150"/>
    </source>
</evidence>
<dbReference type="AlphaFoldDB" id="A0A1G4RHN5"/>
<evidence type="ECO:0000256" key="4">
    <source>
        <dbReference type="ARBA" id="ARBA00022759"/>
    </source>
</evidence>
<dbReference type="OrthoDB" id="9789361at2"/>
<dbReference type="EMBL" id="FMTT01000015">
    <property type="protein sequence ID" value="SCW56141.1"/>
    <property type="molecule type" value="Genomic_DNA"/>
</dbReference>
<evidence type="ECO:0000256" key="7">
    <source>
        <dbReference type="ARBA" id="ARBA00023118"/>
    </source>
</evidence>
<gene>
    <name evidence="10" type="ORF">SAMN04487970_101592</name>
</gene>
<dbReference type="GO" id="GO:0016787">
    <property type="term" value="F:hydrolase activity"/>
    <property type="evidence" value="ECO:0007669"/>
    <property type="project" value="UniProtKB-KW"/>
</dbReference>
<keyword evidence="6" id="KW-0694">RNA-binding</keyword>
<dbReference type="GO" id="GO:0003723">
    <property type="term" value="F:RNA binding"/>
    <property type="evidence" value="ECO:0007669"/>
    <property type="project" value="UniProtKB-KW"/>
</dbReference>
<dbReference type="NCBIfam" id="TIGR02582">
    <property type="entry name" value="cas7_TM1809"/>
    <property type="match status" value="1"/>
</dbReference>
<evidence type="ECO:0000256" key="5">
    <source>
        <dbReference type="ARBA" id="ARBA00022801"/>
    </source>
</evidence>